<dbReference type="InterPro" id="IPR007737">
    <property type="entry name" value="Mga_HTH"/>
</dbReference>
<evidence type="ECO:0000256" key="1">
    <source>
        <dbReference type="ARBA" id="ARBA00023015"/>
    </source>
</evidence>
<dbReference type="RefSeq" id="WP_077151554.1">
    <property type="nucleotide sequence ID" value="NZ_CABMMO010000006.1"/>
</dbReference>
<dbReference type="OrthoDB" id="2172609at2"/>
<evidence type="ECO:0000313" key="5">
    <source>
        <dbReference type="Proteomes" id="UP000189299"/>
    </source>
</evidence>
<dbReference type="InterPro" id="IPR050661">
    <property type="entry name" value="BglG_antiterminators"/>
</dbReference>
<dbReference type="Gene3D" id="1.10.10.10">
    <property type="entry name" value="Winged helix-like DNA-binding domain superfamily/Winged helix DNA-binding domain"/>
    <property type="match status" value="1"/>
</dbReference>
<evidence type="ECO:0000313" key="4">
    <source>
        <dbReference type="EMBL" id="ONN43286.1"/>
    </source>
</evidence>
<dbReference type="InterPro" id="IPR036388">
    <property type="entry name" value="WH-like_DNA-bd_sf"/>
</dbReference>
<accession>A0A1V2UJV3</accession>
<comment type="caution">
    <text evidence="4">The sequence shown here is derived from an EMBL/GenBank/DDBJ whole genome shotgun (WGS) entry which is preliminary data.</text>
</comment>
<sequence length="495" mass="58137">MKNFQLNFITDKVKLRWFQILKELESTGICTTAQLIGMTNSTARTLVNDINYLREYFENVADIQSSKQGYSLNIHSSETYLEKKRAILEDEPLFIILEQIFFNELQSIYDWADYFHISESTMITYVKKIADQVKEFNITLELNPVNLIGSEADIRNFYFAFYYESDITPHTVFPSIATQEVVIKIVNLLERPNQKVSSFGYFSYLLYLSIERILCGCMVELDPELKDIVLNDPEFHRLSPAYSIVKDYFNIDLTQEEAIFIFSSVLCRRGIENPKQEKYFCERYNRWPLIIALTSSYYQMIKRNTHTQAHELILLESFFTSIKLRSLLSKSGNKNIQDTNEYAKTLFSNEYKKNRAFLEKNPSFHHLFSDDHLDDICASLTIFTESIKEKYWKNPTNIAFIFEGNEYISQHLEALVRKYLGGFQNIYFLRPNELCASYIENHEIALLVTNYNEYLTFSSLGLECLLLKTVPDASDWKKLLNKIDPQLLQKFRTQH</sequence>
<evidence type="ECO:0000259" key="3">
    <source>
        <dbReference type="Pfam" id="PF05043"/>
    </source>
</evidence>
<dbReference type="PANTHER" id="PTHR30185">
    <property type="entry name" value="CRYPTIC BETA-GLUCOSIDE BGL OPERON ANTITERMINATOR"/>
    <property type="match status" value="1"/>
</dbReference>
<dbReference type="AlphaFoldDB" id="A0A1V2UJV3"/>
<protein>
    <recommendedName>
        <fullName evidence="3">Mga helix-turn-helix domain-containing protein</fullName>
    </recommendedName>
</protein>
<gene>
    <name evidence="4" type="ORF">BTN92_07525</name>
</gene>
<feature type="domain" description="Mga helix-turn-helix" evidence="3">
    <location>
        <begin position="85"/>
        <end position="162"/>
    </location>
</feature>
<keyword evidence="1" id="KW-0805">Transcription regulation</keyword>
<proteinExistence type="predicted"/>
<evidence type="ECO:0000256" key="2">
    <source>
        <dbReference type="ARBA" id="ARBA00023163"/>
    </source>
</evidence>
<dbReference type="Pfam" id="PF05043">
    <property type="entry name" value="Mga"/>
    <property type="match status" value="1"/>
</dbReference>
<organism evidence="4 5">
    <name type="scientific">Enterococcus mundtii</name>
    <dbReference type="NCBI Taxonomy" id="53346"/>
    <lineage>
        <taxon>Bacteria</taxon>
        <taxon>Bacillati</taxon>
        <taxon>Bacillota</taxon>
        <taxon>Bacilli</taxon>
        <taxon>Lactobacillales</taxon>
        <taxon>Enterococcaceae</taxon>
        <taxon>Enterococcus</taxon>
    </lineage>
</organism>
<dbReference type="PANTHER" id="PTHR30185:SF18">
    <property type="entry name" value="TRANSCRIPTIONAL REGULATOR MTLR"/>
    <property type="match status" value="1"/>
</dbReference>
<name>A0A1V2UJV3_ENTMU</name>
<dbReference type="EMBL" id="MSTR01000006">
    <property type="protein sequence ID" value="ONN43286.1"/>
    <property type="molecule type" value="Genomic_DNA"/>
</dbReference>
<keyword evidence="2" id="KW-0804">Transcription</keyword>
<dbReference type="Proteomes" id="UP000189299">
    <property type="component" value="Unassembled WGS sequence"/>
</dbReference>
<reference evidence="4 5" key="1">
    <citation type="submission" date="2016-12" db="EMBL/GenBank/DDBJ databases">
        <authorList>
            <person name="Song W.-J."/>
            <person name="Kurnit D.M."/>
        </authorList>
    </citation>
    <scope>NUCLEOTIDE SEQUENCE [LARGE SCALE GENOMIC DNA]</scope>
    <source>
        <strain evidence="4 5">CGB1038-1_S1</strain>
    </source>
</reference>